<evidence type="ECO:0000256" key="8">
    <source>
        <dbReference type="ARBA" id="ARBA00049055"/>
    </source>
</evidence>
<keyword evidence="7 9" id="KW-0560">Oxidoreductase</keyword>
<dbReference type="SUPFAM" id="SSF51905">
    <property type="entry name" value="FAD/NAD(P)-binding domain"/>
    <property type="match status" value="1"/>
</dbReference>
<evidence type="ECO:0000256" key="5">
    <source>
        <dbReference type="ARBA" id="ARBA00022798"/>
    </source>
</evidence>
<evidence type="ECO:0000313" key="13">
    <source>
        <dbReference type="Proteomes" id="UP001597451"/>
    </source>
</evidence>
<dbReference type="InterPro" id="IPR031656">
    <property type="entry name" value="DAO_C"/>
</dbReference>
<dbReference type="InterPro" id="IPR000447">
    <property type="entry name" value="G3P_DH_FAD-dep"/>
</dbReference>
<dbReference type="PROSITE" id="PS00977">
    <property type="entry name" value="FAD_G3PDH_1"/>
    <property type="match status" value="1"/>
</dbReference>
<proteinExistence type="inferred from homology"/>
<dbReference type="PRINTS" id="PR01001">
    <property type="entry name" value="FADG3PDH"/>
</dbReference>
<dbReference type="EC" id="1.1.5.3" evidence="9"/>
<keyword evidence="13" id="KW-1185">Reference proteome</keyword>
<dbReference type="PANTHER" id="PTHR11985">
    <property type="entry name" value="GLYCEROL-3-PHOSPHATE DEHYDROGENASE"/>
    <property type="match status" value="1"/>
</dbReference>
<feature type="domain" description="Alpha-glycerophosphate oxidase C-terminal" evidence="11">
    <location>
        <begin position="402"/>
        <end position="529"/>
    </location>
</feature>
<dbReference type="Proteomes" id="UP001597451">
    <property type="component" value="Unassembled WGS sequence"/>
</dbReference>
<name>A0ABW5Q042_9BACI</name>
<dbReference type="Gene3D" id="3.50.50.60">
    <property type="entry name" value="FAD/NAD(P)-binding domain"/>
    <property type="match status" value="1"/>
</dbReference>
<comment type="similarity">
    <text evidence="3 9">Belongs to the FAD-dependent glycerol-3-phosphate dehydrogenase family.</text>
</comment>
<dbReference type="InterPro" id="IPR038299">
    <property type="entry name" value="DAO_C_sf"/>
</dbReference>
<keyword evidence="4 9" id="KW-0285">Flavoprotein</keyword>
<comment type="catalytic activity">
    <reaction evidence="8 9">
        <text>a quinone + sn-glycerol 3-phosphate = dihydroxyacetone phosphate + a quinol</text>
        <dbReference type="Rhea" id="RHEA:18977"/>
        <dbReference type="ChEBI" id="CHEBI:24646"/>
        <dbReference type="ChEBI" id="CHEBI:57597"/>
        <dbReference type="ChEBI" id="CHEBI:57642"/>
        <dbReference type="ChEBI" id="CHEBI:132124"/>
        <dbReference type="EC" id="1.1.5.3"/>
    </reaction>
</comment>
<dbReference type="InterPro" id="IPR006076">
    <property type="entry name" value="FAD-dep_OxRdtase"/>
</dbReference>
<dbReference type="RefSeq" id="WP_379561696.1">
    <property type="nucleotide sequence ID" value="NZ_JBHUMX010000030.1"/>
</dbReference>
<comment type="pathway">
    <text evidence="2">Polyol metabolism; glycerol degradation via glycerol kinase pathway; glycerone phosphate from sn-glycerol 3-phosphate (aerobic route): step 1/1.</text>
</comment>
<dbReference type="PANTHER" id="PTHR11985:SF35">
    <property type="entry name" value="ANAEROBIC GLYCEROL-3-PHOSPHATE DEHYDROGENASE SUBUNIT A"/>
    <property type="match status" value="1"/>
</dbReference>
<dbReference type="SUPFAM" id="SSF54373">
    <property type="entry name" value="FAD-linked reductases, C-terminal domain"/>
    <property type="match status" value="1"/>
</dbReference>
<evidence type="ECO:0000256" key="4">
    <source>
        <dbReference type="ARBA" id="ARBA00022630"/>
    </source>
</evidence>
<evidence type="ECO:0000259" key="11">
    <source>
        <dbReference type="Pfam" id="PF16901"/>
    </source>
</evidence>
<reference evidence="13" key="1">
    <citation type="journal article" date="2019" name="Int. J. Syst. Evol. Microbiol.">
        <title>The Global Catalogue of Microorganisms (GCM) 10K type strain sequencing project: providing services to taxonomists for standard genome sequencing and annotation.</title>
        <authorList>
            <consortium name="The Broad Institute Genomics Platform"/>
            <consortium name="The Broad Institute Genome Sequencing Center for Infectious Disease"/>
            <person name="Wu L."/>
            <person name="Ma J."/>
        </authorList>
    </citation>
    <scope>NUCLEOTIDE SEQUENCE [LARGE SCALE GENOMIC DNA]</scope>
    <source>
        <strain evidence="13">TISTR 1858</strain>
    </source>
</reference>
<dbReference type="EMBL" id="JBHUMX010000030">
    <property type="protein sequence ID" value="MFD2628933.1"/>
    <property type="molecule type" value="Genomic_DNA"/>
</dbReference>
<evidence type="ECO:0000256" key="3">
    <source>
        <dbReference type="ARBA" id="ARBA00007330"/>
    </source>
</evidence>
<keyword evidence="6" id="KW-0274">FAD</keyword>
<dbReference type="Pfam" id="PF01266">
    <property type="entry name" value="DAO"/>
    <property type="match status" value="1"/>
</dbReference>
<protein>
    <recommendedName>
        <fullName evidence="9">Glycerol-3-phosphate dehydrogenase</fullName>
        <ecNumber evidence="9">1.1.5.3</ecNumber>
    </recommendedName>
</protein>
<dbReference type="Gene3D" id="3.30.9.10">
    <property type="entry name" value="D-Amino Acid Oxidase, subunit A, domain 2"/>
    <property type="match status" value="1"/>
</dbReference>
<evidence type="ECO:0000256" key="2">
    <source>
        <dbReference type="ARBA" id="ARBA00004977"/>
    </source>
</evidence>
<feature type="domain" description="FAD dependent oxidoreductase" evidence="10">
    <location>
        <begin position="24"/>
        <end position="349"/>
    </location>
</feature>
<dbReference type="PROSITE" id="PS00978">
    <property type="entry name" value="FAD_G3PDH_2"/>
    <property type="match status" value="1"/>
</dbReference>
<evidence type="ECO:0000313" key="12">
    <source>
        <dbReference type="EMBL" id="MFD2628933.1"/>
    </source>
</evidence>
<organism evidence="12 13">
    <name type="scientific">Oceanobacillus kapialis</name>
    <dbReference type="NCBI Taxonomy" id="481353"/>
    <lineage>
        <taxon>Bacteria</taxon>
        <taxon>Bacillati</taxon>
        <taxon>Bacillota</taxon>
        <taxon>Bacilli</taxon>
        <taxon>Bacillales</taxon>
        <taxon>Bacillaceae</taxon>
        <taxon>Oceanobacillus</taxon>
    </lineage>
</organism>
<evidence type="ECO:0000256" key="6">
    <source>
        <dbReference type="ARBA" id="ARBA00022827"/>
    </source>
</evidence>
<dbReference type="Gene3D" id="1.10.8.870">
    <property type="entry name" value="Alpha-glycerophosphate oxidase, cap domain"/>
    <property type="match status" value="1"/>
</dbReference>
<evidence type="ECO:0000259" key="10">
    <source>
        <dbReference type="Pfam" id="PF01266"/>
    </source>
</evidence>
<evidence type="ECO:0000256" key="1">
    <source>
        <dbReference type="ARBA" id="ARBA00001974"/>
    </source>
</evidence>
<comment type="caution">
    <text evidence="12">The sequence shown here is derived from an EMBL/GenBank/DDBJ whole genome shotgun (WGS) entry which is preliminary data.</text>
</comment>
<accession>A0ABW5Q042</accession>
<gene>
    <name evidence="12" type="ORF">ACFSUN_09100</name>
</gene>
<dbReference type="Pfam" id="PF16901">
    <property type="entry name" value="DAO_C"/>
    <property type="match status" value="1"/>
</dbReference>
<evidence type="ECO:0000256" key="9">
    <source>
        <dbReference type="RuleBase" id="RU361217"/>
    </source>
</evidence>
<dbReference type="GO" id="GO:0016491">
    <property type="term" value="F:oxidoreductase activity"/>
    <property type="evidence" value="ECO:0007669"/>
    <property type="project" value="UniProtKB-KW"/>
</dbReference>
<keyword evidence="5" id="KW-0319">Glycerol metabolism</keyword>
<sequence>MNTKSFSTRNRESIIENMENQTFDVLVIGGGITGTGIALDATTRGLNVALIERFDFASGTSSRSTKLIHGGLKYLQNFDFPVVKETGSEREIVYQNARHLVHPLRMNFPIIKKESFNLLTLKAGLTMYDRLAGVRKNERHTIYGKQKTLQNEPLFNKKTVQGSGLYVEYRTDDSRLTLENAKTAFEQGGNLLNYAEMTDFIKDEHNQVKGIVAKDSVNGKTFTIHAKHIVNAGGPWVDKVRIKDRPITGKYMVLAKGIHIVFHKKDLPVKSATYFMHKGRYIAVIPRGNCTYVGSTESIYEEDMDDIHVNEAEVNYLIDCLKAIFPSLPLKVEDVISSWAGVRPLIGKEGKSAAELSRHDEIFESDTGLITIAGGKLTGYRKMAERIMQYIEKKEKKKASPSITDKVKLTGGKFNSSKEIQALITRLHGLYFELDLTEQEISDYVYCYGSNTEELLKIMSDYQKHYQDKEERNILAEVKYTIENEMVASLSDFYDRRTSYLLFAPDKLERTLDIVTSEMARILGWDQAKIDSEKRDMYYIFKRAVQFR</sequence>
<comment type="cofactor">
    <cofactor evidence="1 9">
        <name>FAD</name>
        <dbReference type="ChEBI" id="CHEBI:57692"/>
    </cofactor>
</comment>
<dbReference type="InterPro" id="IPR036188">
    <property type="entry name" value="FAD/NAD-bd_sf"/>
</dbReference>
<evidence type="ECO:0000256" key="7">
    <source>
        <dbReference type="ARBA" id="ARBA00023002"/>
    </source>
</evidence>